<gene>
    <name evidence="8" type="ORF">HZF05_07800</name>
</gene>
<name>A0A838L3N4_9SPHN</name>
<dbReference type="EMBL" id="JACEIB010000005">
    <property type="protein sequence ID" value="MBA2934001.1"/>
    <property type="molecule type" value="Genomic_DNA"/>
</dbReference>
<dbReference type="Pfam" id="PF04542">
    <property type="entry name" value="Sigma70_r2"/>
    <property type="match status" value="1"/>
</dbReference>
<dbReference type="SUPFAM" id="SSF88946">
    <property type="entry name" value="Sigma2 domain of RNA polymerase sigma factors"/>
    <property type="match status" value="1"/>
</dbReference>
<dbReference type="InterPro" id="IPR007627">
    <property type="entry name" value="RNA_pol_sigma70_r2"/>
</dbReference>
<dbReference type="InterPro" id="IPR013325">
    <property type="entry name" value="RNA_pol_sigma_r2"/>
</dbReference>
<feature type="domain" description="RNA polymerase sigma factor 70 region 4 type 2" evidence="7">
    <location>
        <begin position="156"/>
        <end position="207"/>
    </location>
</feature>
<evidence type="ECO:0000313" key="8">
    <source>
        <dbReference type="EMBL" id="MBA2934001.1"/>
    </source>
</evidence>
<dbReference type="GO" id="GO:0003677">
    <property type="term" value="F:DNA binding"/>
    <property type="evidence" value="ECO:0007669"/>
    <property type="project" value="InterPro"/>
</dbReference>
<evidence type="ECO:0000259" key="7">
    <source>
        <dbReference type="Pfam" id="PF08281"/>
    </source>
</evidence>
<keyword evidence="4" id="KW-0804">Transcription</keyword>
<evidence type="ECO:0000256" key="1">
    <source>
        <dbReference type="ARBA" id="ARBA00010641"/>
    </source>
</evidence>
<dbReference type="Gene3D" id="1.10.10.10">
    <property type="entry name" value="Winged helix-like DNA-binding domain superfamily/Winged helix DNA-binding domain"/>
    <property type="match status" value="1"/>
</dbReference>
<protein>
    <submittedName>
        <fullName evidence="8">RNA polymerase sigma factor</fullName>
    </submittedName>
</protein>
<keyword evidence="3" id="KW-0731">Sigma factor</keyword>
<dbReference type="InterPro" id="IPR014284">
    <property type="entry name" value="RNA_pol_sigma-70_dom"/>
</dbReference>
<feature type="region of interest" description="Disordered" evidence="5">
    <location>
        <begin position="27"/>
        <end position="48"/>
    </location>
</feature>
<evidence type="ECO:0000256" key="4">
    <source>
        <dbReference type="ARBA" id="ARBA00023163"/>
    </source>
</evidence>
<keyword evidence="2" id="KW-0805">Transcription regulation</keyword>
<evidence type="ECO:0000256" key="3">
    <source>
        <dbReference type="ARBA" id="ARBA00023082"/>
    </source>
</evidence>
<evidence type="ECO:0000313" key="9">
    <source>
        <dbReference type="Proteomes" id="UP000570166"/>
    </source>
</evidence>
<dbReference type="InterPro" id="IPR013249">
    <property type="entry name" value="RNA_pol_sigma70_r4_t2"/>
</dbReference>
<dbReference type="Gene3D" id="1.10.1740.10">
    <property type="match status" value="1"/>
</dbReference>
<organism evidence="8 9">
    <name type="scientific">Sphingomonas chungangi</name>
    <dbReference type="NCBI Taxonomy" id="2683589"/>
    <lineage>
        <taxon>Bacteria</taxon>
        <taxon>Pseudomonadati</taxon>
        <taxon>Pseudomonadota</taxon>
        <taxon>Alphaproteobacteria</taxon>
        <taxon>Sphingomonadales</taxon>
        <taxon>Sphingomonadaceae</taxon>
        <taxon>Sphingomonas</taxon>
    </lineage>
</organism>
<accession>A0A838L3N4</accession>
<dbReference type="AlphaFoldDB" id="A0A838L3N4"/>
<dbReference type="InterPro" id="IPR039425">
    <property type="entry name" value="RNA_pol_sigma-70-like"/>
</dbReference>
<sequence>MARQPSRSSCLCPPSYSSKLARHALPIHDPRCRGENSTEPQRDRPEDGTARETILARLAHSYGQALGRFFERRVAVKADVPDLVQDVFLRLSRMPDPAAIEKPEHFLFVTAANVLKDRARRDAVRGAGLHDELLDDGLAGSEIPPDRVLESREAAERLQAVLLELPERTRDIFVLRVLEGVKMADVARAFGISTRAAEKHQAKALARVTAALEDWRER</sequence>
<reference evidence="8 9" key="1">
    <citation type="submission" date="2020-07" db="EMBL/GenBank/DDBJ databases">
        <authorList>
            <person name="Sun Q."/>
        </authorList>
    </citation>
    <scope>NUCLEOTIDE SEQUENCE [LARGE SCALE GENOMIC DNA]</scope>
    <source>
        <strain evidence="8 9">CGMCC 1.13654</strain>
    </source>
</reference>
<dbReference type="InterPro" id="IPR013324">
    <property type="entry name" value="RNA_pol_sigma_r3/r4-like"/>
</dbReference>
<dbReference type="Proteomes" id="UP000570166">
    <property type="component" value="Unassembled WGS sequence"/>
</dbReference>
<dbReference type="PANTHER" id="PTHR43133">
    <property type="entry name" value="RNA POLYMERASE ECF-TYPE SIGMA FACTO"/>
    <property type="match status" value="1"/>
</dbReference>
<proteinExistence type="inferred from homology"/>
<evidence type="ECO:0000259" key="6">
    <source>
        <dbReference type="Pfam" id="PF04542"/>
    </source>
</evidence>
<dbReference type="SUPFAM" id="SSF88659">
    <property type="entry name" value="Sigma3 and sigma4 domains of RNA polymerase sigma factors"/>
    <property type="match status" value="1"/>
</dbReference>
<evidence type="ECO:0000256" key="2">
    <source>
        <dbReference type="ARBA" id="ARBA00023015"/>
    </source>
</evidence>
<dbReference type="GO" id="GO:0016987">
    <property type="term" value="F:sigma factor activity"/>
    <property type="evidence" value="ECO:0007669"/>
    <property type="project" value="UniProtKB-KW"/>
</dbReference>
<comment type="similarity">
    <text evidence="1">Belongs to the sigma-70 factor family. ECF subfamily.</text>
</comment>
<dbReference type="PANTHER" id="PTHR43133:SF63">
    <property type="entry name" value="RNA POLYMERASE SIGMA FACTOR FECI-RELATED"/>
    <property type="match status" value="1"/>
</dbReference>
<dbReference type="InterPro" id="IPR036388">
    <property type="entry name" value="WH-like_DNA-bd_sf"/>
</dbReference>
<keyword evidence="9" id="KW-1185">Reference proteome</keyword>
<feature type="domain" description="RNA polymerase sigma-70 region 2" evidence="6">
    <location>
        <begin position="59"/>
        <end position="122"/>
    </location>
</feature>
<comment type="caution">
    <text evidence="8">The sequence shown here is derived from an EMBL/GenBank/DDBJ whole genome shotgun (WGS) entry which is preliminary data.</text>
</comment>
<dbReference type="GO" id="GO:0006352">
    <property type="term" value="P:DNA-templated transcription initiation"/>
    <property type="evidence" value="ECO:0007669"/>
    <property type="project" value="InterPro"/>
</dbReference>
<dbReference type="Pfam" id="PF08281">
    <property type="entry name" value="Sigma70_r4_2"/>
    <property type="match status" value="1"/>
</dbReference>
<dbReference type="NCBIfam" id="TIGR02937">
    <property type="entry name" value="sigma70-ECF"/>
    <property type="match status" value="1"/>
</dbReference>
<evidence type="ECO:0000256" key="5">
    <source>
        <dbReference type="SAM" id="MobiDB-lite"/>
    </source>
</evidence>